<dbReference type="STRING" id="105559.Nwat_0024"/>
<dbReference type="AlphaFoldDB" id="D8K820"/>
<feature type="region of interest" description="Disordered" evidence="1">
    <location>
        <begin position="87"/>
        <end position="121"/>
    </location>
</feature>
<dbReference type="PANTHER" id="PTHR38687">
    <property type="entry name" value="CELL DIVISION PROTEIN DEDD-RELATED"/>
    <property type="match status" value="1"/>
</dbReference>
<dbReference type="GO" id="GO:0042834">
    <property type="term" value="F:peptidoglycan binding"/>
    <property type="evidence" value="ECO:0007669"/>
    <property type="project" value="InterPro"/>
</dbReference>
<dbReference type="OrthoDB" id="8558195at2"/>
<dbReference type="PROSITE" id="PS51724">
    <property type="entry name" value="SPOR"/>
    <property type="match status" value="1"/>
</dbReference>
<dbReference type="Gene3D" id="3.30.70.1070">
    <property type="entry name" value="Sporulation related repeat"/>
    <property type="match status" value="1"/>
</dbReference>
<name>D8K820_NITWC</name>
<evidence type="ECO:0000259" key="3">
    <source>
        <dbReference type="PROSITE" id="PS51724"/>
    </source>
</evidence>
<keyword evidence="5" id="KW-1185">Reference proteome</keyword>
<keyword evidence="2" id="KW-1133">Transmembrane helix</keyword>
<dbReference type="HOGENOM" id="CLU_076835_0_1_6"/>
<dbReference type="EMBL" id="CP002086">
    <property type="protein sequence ID" value="ADJ27015.1"/>
    <property type="molecule type" value="Genomic_DNA"/>
</dbReference>
<protein>
    <submittedName>
        <fullName evidence="4">Sporulation domain protein</fullName>
    </submittedName>
</protein>
<evidence type="ECO:0000256" key="2">
    <source>
        <dbReference type="SAM" id="Phobius"/>
    </source>
</evidence>
<dbReference type="GO" id="GO:0030428">
    <property type="term" value="C:cell septum"/>
    <property type="evidence" value="ECO:0007669"/>
    <property type="project" value="TreeGrafter"/>
</dbReference>
<accession>D8K820</accession>
<dbReference type="SUPFAM" id="SSF110997">
    <property type="entry name" value="Sporulation related repeat"/>
    <property type="match status" value="1"/>
</dbReference>
<gene>
    <name evidence="4" type="ordered locus">Nwat_0024</name>
</gene>
<dbReference type="InterPro" id="IPR052521">
    <property type="entry name" value="Cell_div_SPOR-domain"/>
</dbReference>
<feature type="domain" description="SPOR" evidence="3">
    <location>
        <begin position="120"/>
        <end position="200"/>
    </location>
</feature>
<reference evidence="4 5" key="1">
    <citation type="submission" date="2010-06" db="EMBL/GenBank/DDBJ databases">
        <title>Complete sequence of chromosome of Nitrosococcus watsoni C-113.</title>
        <authorList>
            <consortium name="US DOE Joint Genome Institute"/>
            <person name="Lucas S."/>
            <person name="Copeland A."/>
            <person name="Lapidus A."/>
            <person name="Cheng J.-F."/>
            <person name="Bruce D."/>
            <person name="Goodwin L."/>
            <person name="Pitluck S."/>
            <person name="Malfatti S.A."/>
            <person name="Chain P.S.G."/>
            <person name="Land M."/>
            <person name="Hauser L."/>
            <person name="Kyrpides N."/>
            <person name="Ivanova N."/>
            <person name="Cambell M.A."/>
            <person name="Heidelberg J.F."/>
            <person name="Klotz M.G."/>
            <person name="Woyke T."/>
        </authorList>
    </citation>
    <scope>NUCLEOTIDE SEQUENCE [LARGE SCALE GENOMIC DNA]</scope>
    <source>
        <strain evidence="4 5">C-113</strain>
    </source>
</reference>
<evidence type="ECO:0000256" key="1">
    <source>
        <dbReference type="SAM" id="MobiDB-lite"/>
    </source>
</evidence>
<dbReference type="eggNOG" id="COG3087">
    <property type="taxonomic scope" value="Bacteria"/>
</dbReference>
<organism evidence="4 5">
    <name type="scientific">Nitrosococcus watsoni (strain C-113)</name>
    <dbReference type="NCBI Taxonomy" id="105559"/>
    <lineage>
        <taxon>Bacteria</taxon>
        <taxon>Pseudomonadati</taxon>
        <taxon>Pseudomonadota</taxon>
        <taxon>Gammaproteobacteria</taxon>
        <taxon>Chromatiales</taxon>
        <taxon>Chromatiaceae</taxon>
        <taxon>Nitrosococcus</taxon>
    </lineage>
</organism>
<keyword evidence="2" id="KW-0472">Membrane</keyword>
<dbReference type="RefSeq" id="WP_013219127.1">
    <property type="nucleotide sequence ID" value="NC_014315.1"/>
</dbReference>
<evidence type="ECO:0000313" key="5">
    <source>
        <dbReference type="Proteomes" id="UP000000393"/>
    </source>
</evidence>
<dbReference type="Pfam" id="PF05036">
    <property type="entry name" value="SPOR"/>
    <property type="match status" value="1"/>
</dbReference>
<dbReference type="KEGG" id="nwa:Nwat_0024"/>
<feature type="transmembrane region" description="Helical" evidence="2">
    <location>
        <begin position="21"/>
        <end position="44"/>
    </location>
</feature>
<dbReference type="PANTHER" id="PTHR38687:SF1">
    <property type="entry name" value="CELL DIVISION PROTEIN DEDD"/>
    <property type="match status" value="1"/>
</dbReference>
<sequence>MPPNKRRQYISPKQTPKPWPWLIAGLLIGASVVLLPMLQDWFFWVDKNENNNPIIQSSAQAKETASTEPPPPHFEFYSLLPEMEVAVSEPKLPPSRQQSKPPPKKLAEPSPKPQPSPSKSISQEAYVIQAGSFRSYSQADKRKADLALMGVEAAIQTVTIDNSKAWHRVRVGPSTDLTKLQQIRQRLRENQIECQLFKVKS</sequence>
<dbReference type="Proteomes" id="UP000000393">
    <property type="component" value="Chromosome"/>
</dbReference>
<keyword evidence="2" id="KW-0812">Transmembrane</keyword>
<evidence type="ECO:0000313" key="4">
    <source>
        <dbReference type="EMBL" id="ADJ27015.1"/>
    </source>
</evidence>
<proteinExistence type="predicted"/>
<dbReference type="InterPro" id="IPR036680">
    <property type="entry name" value="SPOR-like_sf"/>
</dbReference>
<dbReference type="GO" id="GO:0032506">
    <property type="term" value="P:cytokinetic process"/>
    <property type="evidence" value="ECO:0007669"/>
    <property type="project" value="TreeGrafter"/>
</dbReference>
<dbReference type="InterPro" id="IPR007730">
    <property type="entry name" value="SPOR-like_dom"/>
</dbReference>
<dbReference type="GO" id="GO:0032153">
    <property type="term" value="C:cell division site"/>
    <property type="evidence" value="ECO:0007669"/>
    <property type="project" value="TreeGrafter"/>
</dbReference>